<feature type="compositionally biased region" description="Low complexity" evidence="1">
    <location>
        <begin position="181"/>
        <end position="199"/>
    </location>
</feature>
<reference evidence="2 3" key="1">
    <citation type="journal article" date="2017" name="Int. J. Parasitol.">
        <title>The genome of the protozoan parasite Cystoisospora suis and a reverse vaccinology approach to identify vaccine candidates.</title>
        <authorList>
            <person name="Palmieri N."/>
            <person name="Shrestha A."/>
            <person name="Ruttkowski B."/>
            <person name="Beck T."/>
            <person name="Vogl C."/>
            <person name="Tomley F."/>
            <person name="Blake D.P."/>
            <person name="Joachim A."/>
        </authorList>
    </citation>
    <scope>NUCLEOTIDE SEQUENCE [LARGE SCALE GENOMIC DNA]</scope>
    <source>
        <strain evidence="2 3">Wien I</strain>
    </source>
</reference>
<sequence length="392" mass="43166">MMWNSSVSSSVSFPRKDNGSEEHEAKTSEGPRREETKGSTGRHVACGDPTSVEEKDMKNRCSLELRTPQEGRDGFSSSANQEEIKEDEEKKHLLLAKRTIVSSRGVSPHQEGEDGDSRQERNPLPACSHVVNHQACERLQEEEKGLKEKESPTSPSFTCSTRCSLSLPLPPTSSPPPPPSLHLHSSCLSPRLTLLLSPPEGLPPSCPKKHTHECNPSSSADLLSSLLLSQRKENDCLAPLQSLEGGEEEGPLDGKNQEKEKEIFTKKGFQERKKVQEVGSSNEDEPYREALLTGGDSKVNCSEYSYPDIPKMSALKNRLCNPISDDLPLSSSPSISSSSLPYYYGNTQEDDSSEKRMFHGTPSSSSSFYKERHLSSSLHLSPLAERTTVVKS</sequence>
<dbReference type="RefSeq" id="XP_067918019.1">
    <property type="nucleotide sequence ID" value="XM_068070004.1"/>
</dbReference>
<dbReference type="GeneID" id="94433215"/>
<dbReference type="AlphaFoldDB" id="A0A2C6K0Y3"/>
<proteinExistence type="predicted"/>
<feature type="compositionally biased region" description="Basic and acidic residues" evidence="1">
    <location>
        <begin position="14"/>
        <end position="37"/>
    </location>
</feature>
<feature type="compositionally biased region" description="Low complexity" evidence="1">
    <location>
        <begin position="1"/>
        <end position="12"/>
    </location>
</feature>
<feature type="non-terminal residue" evidence="2">
    <location>
        <position position="392"/>
    </location>
</feature>
<accession>A0A2C6K0Y3</accession>
<name>A0A2C6K0Y3_9APIC</name>
<protein>
    <submittedName>
        <fullName evidence="2">Uncharacterized protein</fullName>
    </submittedName>
</protein>
<feature type="region of interest" description="Disordered" evidence="1">
    <location>
        <begin position="326"/>
        <end position="366"/>
    </location>
</feature>
<evidence type="ECO:0000313" key="3">
    <source>
        <dbReference type="Proteomes" id="UP000221165"/>
    </source>
</evidence>
<feature type="compositionally biased region" description="Basic and acidic residues" evidence="1">
    <location>
        <begin position="110"/>
        <end position="121"/>
    </location>
</feature>
<evidence type="ECO:0000313" key="2">
    <source>
        <dbReference type="EMBL" id="PHJ16290.1"/>
    </source>
</evidence>
<gene>
    <name evidence="2" type="ORF">CSUI_009895</name>
</gene>
<feature type="region of interest" description="Disordered" evidence="1">
    <location>
        <begin position="238"/>
        <end position="291"/>
    </location>
</feature>
<organism evidence="2 3">
    <name type="scientific">Cystoisospora suis</name>
    <dbReference type="NCBI Taxonomy" id="483139"/>
    <lineage>
        <taxon>Eukaryota</taxon>
        <taxon>Sar</taxon>
        <taxon>Alveolata</taxon>
        <taxon>Apicomplexa</taxon>
        <taxon>Conoidasida</taxon>
        <taxon>Coccidia</taxon>
        <taxon>Eucoccidiorida</taxon>
        <taxon>Eimeriorina</taxon>
        <taxon>Sarcocystidae</taxon>
        <taxon>Cystoisospora</taxon>
    </lineage>
</organism>
<dbReference type="Proteomes" id="UP000221165">
    <property type="component" value="Unassembled WGS sequence"/>
</dbReference>
<feature type="compositionally biased region" description="Basic and acidic residues" evidence="1">
    <location>
        <begin position="255"/>
        <end position="276"/>
    </location>
</feature>
<feature type="compositionally biased region" description="Basic and acidic residues" evidence="1">
    <location>
        <begin position="52"/>
        <end position="73"/>
    </location>
</feature>
<evidence type="ECO:0000256" key="1">
    <source>
        <dbReference type="SAM" id="MobiDB-lite"/>
    </source>
</evidence>
<feature type="region of interest" description="Disordered" evidence="1">
    <location>
        <begin position="1"/>
        <end position="219"/>
    </location>
</feature>
<feature type="compositionally biased region" description="Pro residues" evidence="1">
    <location>
        <begin position="168"/>
        <end position="180"/>
    </location>
</feature>
<feature type="compositionally biased region" description="Basic and acidic residues" evidence="1">
    <location>
        <begin position="135"/>
        <end position="151"/>
    </location>
</feature>
<comment type="caution">
    <text evidence="2">The sequence shown here is derived from an EMBL/GenBank/DDBJ whole genome shotgun (WGS) entry which is preliminary data.</text>
</comment>
<keyword evidence="3" id="KW-1185">Reference proteome</keyword>
<dbReference type="VEuPathDB" id="ToxoDB:CSUI_009895"/>
<dbReference type="EMBL" id="MIGC01006264">
    <property type="protein sequence ID" value="PHJ16290.1"/>
    <property type="molecule type" value="Genomic_DNA"/>
</dbReference>
<feature type="compositionally biased region" description="Low complexity" evidence="1">
    <location>
        <begin position="326"/>
        <end position="341"/>
    </location>
</feature>